<gene>
    <name evidence="1" type="ORF">HMPREF1059_00283</name>
</gene>
<reference evidence="1 2" key="1">
    <citation type="submission" date="2012-02" db="EMBL/GenBank/DDBJ databases">
        <title>The Genome Sequence of Parabacteroides distasonis CL09T03C24.</title>
        <authorList>
            <consortium name="The Broad Institute Genome Sequencing Platform"/>
            <person name="Earl A."/>
            <person name="Ward D."/>
            <person name="Feldgarden M."/>
            <person name="Gevers D."/>
            <person name="Zitomersky N.L."/>
            <person name="Coyne M.J."/>
            <person name="Comstock L.E."/>
            <person name="Young S.K."/>
            <person name="Zeng Q."/>
            <person name="Gargeya S."/>
            <person name="Fitzgerald M."/>
            <person name="Haas B."/>
            <person name="Abouelleil A."/>
            <person name="Alvarado L."/>
            <person name="Arachchi H.M."/>
            <person name="Berlin A."/>
            <person name="Chapman S.B."/>
            <person name="Gearin G."/>
            <person name="Goldberg J."/>
            <person name="Griggs A."/>
            <person name="Gujja S."/>
            <person name="Hansen M."/>
            <person name="Heiman D."/>
            <person name="Howarth C."/>
            <person name="Larimer J."/>
            <person name="Lui A."/>
            <person name="MacDonald P.J.P."/>
            <person name="McCowen C."/>
            <person name="Montmayeur A."/>
            <person name="Murphy C."/>
            <person name="Neiman D."/>
            <person name="Pearson M."/>
            <person name="Priest M."/>
            <person name="Roberts A."/>
            <person name="Saif S."/>
            <person name="Shea T."/>
            <person name="Sisk P."/>
            <person name="Stolte C."/>
            <person name="Sykes S."/>
            <person name="Wortman J."/>
            <person name="Nusbaum C."/>
            <person name="Birren B."/>
        </authorList>
    </citation>
    <scope>NUCLEOTIDE SEQUENCE [LARGE SCALE GENOMIC DNA]</scope>
    <source>
        <strain evidence="1 2">CL09T03C24</strain>
    </source>
</reference>
<dbReference type="AlphaFoldDB" id="A0AAD2TT10"/>
<sequence>MTKEEVYKLATVENPIINDNGNRIEFANGDMYAKQSITNLYRKVKVYF</sequence>
<protein>
    <submittedName>
        <fullName evidence="1">Uncharacterized protein</fullName>
    </submittedName>
</protein>
<evidence type="ECO:0000313" key="1">
    <source>
        <dbReference type="EMBL" id="EKN33242.1"/>
    </source>
</evidence>
<proteinExistence type="predicted"/>
<dbReference type="Proteomes" id="UP000006262">
    <property type="component" value="Unassembled WGS sequence"/>
</dbReference>
<name>A0AAD2TT10_PARDI</name>
<dbReference type="RefSeq" id="WP_005862462.1">
    <property type="nucleotide sequence ID" value="NZ_JH976485.1"/>
</dbReference>
<organism evidence="1 2">
    <name type="scientific">Parabacteroides distasonis CL09T03C24</name>
    <dbReference type="NCBI Taxonomy" id="999417"/>
    <lineage>
        <taxon>Bacteria</taxon>
        <taxon>Pseudomonadati</taxon>
        <taxon>Bacteroidota</taxon>
        <taxon>Bacteroidia</taxon>
        <taxon>Bacteroidales</taxon>
        <taxon>Tannerellaceae</taxon>
        <taxon>Parabacteroides</taxon>
    </lineage>
</organism>
<accession>A0AAD2TT10</accession>
<comment type="caution">
    <text evidence="1">The sequence shown here is derived from an EMBL/GenBank/DDBJ whole genome shotgun (WGS) entry which is preliminary data.</text>
</comment>
<dbReference type="EMBL" id="AGZN01000003">
    <property type="protein sequence ID" value="EKN33242.1"/>
    <property type="molecule type" value="Genomic_DNA"/>
</dbReference>
<evidence type="ECO:0000313" key="2">
    <source>
        <dbReference type="Proteomes" id="UP000006262"/>
    </source>
</evidence>